<evidence type="ECO:0000313" key="2">
    <source>
        <dbReference type="EMBL" id="KAE8693934.1"/>
    </source>
</evidence>
<dbReference type="AlphaFoldDB" id="A0A6A2ZPJ4"/>
<dbReference type="EMBL" id="VEPZ02001112">
    <property type="protein sequence ID" value="KAE8693934.1"/>
    <property type="molecule type" value="Genomic_DNA"/>
</dbReference>
<comment type="caution">
    <text evidence="2">The sequence shown here is derived from an EMBL/GenBank/DDBJ whole genome shotgun (WGS) entry which is preliminary data.</text>
</comment>
<accession>A0A6A2ZPJ4</accession>
<organism evidence="2 3">
    <name type="scientific">Hibiscus syriacus</name>
    <name type="common">Rose of Sharon</name>
    <dbReference type="NCBI Taxonomy" id="106335"/>
    <lineage>
        <taxon>Eukaryota</taxon>
        <taxon>Viridiplantae</taxon>
        <taxon>Streptophyta</taxon>
        <taxon>Embryophyta</taxon>
        <taxon>Tracheophyta</taxon>
        <taxon>Spermatophyta</taxon>
        <taxon>Magnoliopsida</taxon>
        <taxon>eudicotyledons</taxon>
        <taxon>Gunneridae</taxon>
        <taxon>Pentapetalae</taxon>
        <taxon>rosids</taxon>
        <taxon>malvids</taxon>
        <taxon>Malvales</taxon>
        <taxon>Malvaceae</taxon>
        <taxon>Malvoideae</taxon>
        <taxon>Hibiscus</taxon>
    </lineage>
</organism>
<dbReference type="Proteomes" id="UP000436088">
    <property type="component" value="Unassembled WGS sequence"/>
</dbReference>
<feature type="region of interest" description="Disordered" evidence="1">
    <location>
        <begin position="1"/>
        <end position="23"/>
    </location>
</feature>
<sequence>MENPSSKRGIDPRIGEISKGKEEPKIDRSELIWFDHNHNAETQFDVLQRVVGKLMKVSSNATVHAVAKDYKGLVGEFVEVDAIACGHMEWVSSVAVDVVRKTGFHLLTPTPGNS</sequence>
<feature type="compositionally biased region" description="Basic and acidic residues" evidence="1">
    <location>
        <begin position="8"/>
        <end position="23"/>
    </location>
</feature>
<keyword evidence="3" id="KW-1185">Reference proteome</keyword>
<reference evidence="2" key="1">
    <citation type="submission" date="2019-09" db="EMBL/GenBank/DDBJ databases">
        <title>Draft genome information of white flower Hibiscus syriacus.</title>
        <authorList>
            <person name="Kim Y.-M."/>
        </authorList>
    </citation>
    <scope>NUCLEOTIDE SEQUENCE [LARGE SCALE GENOMIC DNA]</scope>
    <source>
        <strain evidence="2">YM2019G1</strain>
    </source>
</reference>
<proteinExistence type="predicted"/>
<evidence type="ECO:0000313" key="3">
    <source>
        <dbReference type="Proteomes" id="UP000436088"/>
    </source>
</evidence>
<protein>
    <submittedName>
        <fullName evidence="2">Uncharacterized protein</fullName>
    </submittedName>
</protein>
<gene>
    <name evidence="2" type="ORF">F3Y22_tig00110788pilonHSYRG00127</name>
</gene>
<evidence type="ECO:0000256" key="1">
    <source>
        <dbReference type="SAM" id="MobiDB-lite"/>
    </source>
</evidence>
<name>A0A6A2ZPJ4_HIBSY</name>